<protein>
    <submittedName>
        <fullName evidence="1">Uncharacterized protein</fullName>
    </submittedName>
</protein>
<reference evidence="1" key="1">
    <citation type="journal article" date="2021" name="Microb. Physiol.">
        <title>Proteogenomic Insights into the Physiology of Marine, Sulfate-Reducing, Filamentous Desulfonema limicola and Desulfonema magnum.</title>
        <authorList>
            <person name="Schnaars V."/>
            <person name="Wohlbrand L."/>
            <person name="Scheve S."/>
            <person name="Hinrichs C."/>
            <person name="Reinhardt R."/>
            <person name="Rabus R."/>
        </authorList>
    </citation>
    <scope>NUCLEOTIDE SEQUENCE</scope>
    <source>
        <strain evidence="1">4be13</strain>
    </source>
</reference>
<proteinExistence type="predicted"/>
<dbReference type="KEGG" id="dmm:dnm_061060"/>
<organism evidence="1 2">
    <name type="scientific">Desulfonema magnum</name>
    <dbReference type="NCBI Taxonomy" id="45655"/>
    <lineage>
        <taxon>Bacteria</taxon>
        <taxon>Pseudomonadati</taxon>
        <taxon>Thermodesulfobacteriota</taxon>
        <taxon>Desulfobacteria</taxon>
        <taxon>Desulfobacterales</taxon>
        <taxon>Desulfococcaceae</taxon>
        <taxon>Desulfonema</taxon>
    </lineage>
</organism>
<gene>
    <name evidence="1" type="ORF">dnm_061060</name>
</gene>
<keyword evidence="2" id="KW-1185">Reference proteome</keyword>
<evidence type="ECO:0000313" key="2">
    <source>
        <dbReference type="Proteomes" id="UP000663722"/>
    </source>
</evidence>
<dbReference type="Proteomes" id="UP000663722">
    <property type="component" value="Chromosome"/>
</dbReference>
<dbReference type="RefSeq" id="WP_207678423.1">
    <property type="nucleotide sequence ID" value="NZ_CP061800.1"/>
</dbReference>
<dbReference type="AlphaFoldDB" id="A0A975BQX7"/>
<sequence>MQKTASLYFCTPEKKLCKKSLRSIFALREKNYAKNRFALFLHSGKKIMQKTASLYFCTPEKNYAKNRFALFLHSGKKIMQKIASLYFCTPEKKLCKKSLRSIFALRKKFLPYEIIGSVIVIKEIII</sequence>
<dbReference type="EMBL" id="CP061800">
    <property type="protein sequence ID" value="QTA90046.1"/>
    <property type="molecule type" value="Genomic_DNA"/>
</dbReference>
<accession>A0A975BQX7</accession>
<name>A0A975BQX7_9BACT</name>
<evidence type="ECO:0000313" key="1">
    <source>
        <dbReference type="EMBL" id="QTA90046.1"/>
    </source>
</evidence>